<reference evidence="4" key="1">
    <citation type="submission" date="2017-02" db="UniProtKB">
        <authorList>
            <consortium name="WormBaseParasite"/>
        </authorList>
    </citation>
    <scope>IDENTIFICATION</scope>
</reference>
<dbReference type="PANTHER" id="PTHR31128">
    <property type="entry name" value="PROTEIN CBR-CLEC-135-RELATED"/>
    <property type="match status" value="1"/>
</dbReference>
<evidence type="ECO:0000256" key="1">
    <source>
        <dbReference type="PROSITE-ProRule" id="PRU00191"/>
    </source>
</evidence>
<evidence type="ECO:0000313" key="3">
    <source>
        <dbReference type="Proteomes" id="UP000046392"/>
    </source>
</evidence>
<evidence type="ECO:0000313" key="4">
    <source>
        <dbReference type="WBParaSite" id="SPAL_0001145200.1"/>
    </source>
</evidence>
<dbReference type="InterPro" id="IPR000980">
    <property type="entry name" value="SH2"/>
</dbReference>
<sequence>MSSNKKNCKHYEYRVIDGYEVLCDVISGSTTDVFKSKPHNKKKKEEKISSEYENFISPEENEEDDKEIKDFYYNTYVGGKTQKQIEKQLKKNISFLFYHKMSESSVMNDLKIHLHLYMAFRNMKGKIFHFRVKNFYGSEMYNRCYYYVDGPFGKGPQFGSLDDLIKYYKIKTENVRKQEMEQS</sequence>
<keyword evidence="3" id="KW-1185">Reference proteome</keyword>
<dbReference type="WBParaSite" id="SPAL_0001145200.1">
    <property type="protein sequence ID" value="SPAL_0001145200.1"/>
    <property type="gene ID" value="SPAL_0001145200"/>
</dbReference>
<organism evidence="3 4">
    <name type="scientific">Strongyloides papillosus</name>
    <name type="common">Intestinal threadworm</name>
    <dbReference type="NCBI Taxonomy" id="174720"/>
    <lineage>
        <taxon>Eukaryota</taxon>
        <taxon>Metazoa</taxon>
        <taxon>Ecdysozoa</taxon>
        <taxon>Nematoda</taxon>
        <taxon>Chromadorea</taxon>
        <taxon>Rhabditida</taxon>
        <taxon>Tylenchina</taxon>
        <taxon>Panagrolaimomorpha</taxon>
        <taxon>Strongyloidoidea</taxon>
        <taxon>Strongyloididae</taxon>
        <taxon>Strongyloides</taxon>
    </lineage>
</organism>
<keyword evidence="1" id="KW-0727">SH2 domain</keyword>
<name>A0A0N5C0C3_STREA</name>
<dbReference type="Gene3D" id="3.30.505.10">
    <property type="entry name" value="SH2 domain"/>
    <property type="match status" value="1"/>
</dbReference>
<dbReference type="AlphaFoldDB" id="A0A0N5C0C3"/>
<dbReference type="InterPro" id="IPR036860">
    <property type="entry name" value="SH2_dom_sf"/>
</dbReference>
<feature type="domain" description="SH2" evidence="2">
    <location>
        <begin position="72"/>
        <end position="169"/>
    </location>
</feature>
<proteinExistence type="predicted"/>
<evidence type="ECO:0000259" key="2">
    <source>
        <dbReference type="PROSITE" id="PS50001"/>
    </source>
</evidence>
<dbReference type="PROSITE" id="PS50001">
    <property type="entry name" value="SH2"/>
    <property type="match status" value="1"/>
</dbReference>
<dbReference type="Proteomes" id="UP000046392">
    <property type="component" value="Unplaced"/>
</dbReference>
<accession>A0A0N5C0C3</accession>
<protein>
    <submittedName>
        <fullName evidence="4">SH2 domain-containing protein</fullName>
    </submittedName>
</protein>